<dbReference type="Proteomes" id="UP000604046">
    <property type="component" value="Unassembled WGS sequence"/>
</dbReference>
<evidence type="ECO:0008006" key="3">
    <source>
        <dbReference type="Google" id="ProtNLM"/>
    </source>
</evidence>
<name>A0A812MY58_9DINO</name>
<keyword evidence="2" id="KW-1185">Reference proteome</keyword>
<dbReference type="InterPro" id="IPR043136">
    <property type="entry name" value="B30.2/SPRY_sf"/>
</dbReference>
<dbReference type="EMBL" id="CAJNDS010001668">
    <property type="protein sequence ID" value="CAE7271518.1"/>
    <property type="molecule type" value="Genomic_DNA"/>
</dbReference>
<evidence type="ECO:0000313" key="1">
    <source>
        <dbReference type="EMBL" id="CAE7271518.1"/>
    </source>
</evidence>
<evidence type="ECO:0000313" key="2">
    <source>
        <dbReference type="Proteomes" id="UP000604046"/>
    </source>
</evidence>
<dbReference type="Gene3D" id="2.60.120.920">
    <property type="match status" value="1"/>
</dbReference>
<proteinExistence type="predicted"/>
<dbReference type="OrthoDB" id="2419021at2759"/>
<sequence length="778" mass="87714">MLTFASAVADGRIGRTLDLRSRPVRRPFSEFGLPQGAARSWLAAVAAGVARFGSASSKLTRRCKPAVRGPDERDLQLDGRGAKALRSLAWSSSALEVPQRKKQSREAVKRAALRRLRDHAASKGGRCISVEYTNSKTKVQWECEFGHRWQATPDNVLHRGSWCRRCGINKQSLSLHQLKEHARTKGGRCLCDHYGNARTKVRWQCKLGHTWEATANMEHAAARGGKCLATEYVGMKAKVPWQCDKGHTLRARADSVLNHNSWCPACSKNAPLGLERLRSHAAHLGGECLAEDYKNNRIKVRWKCSSGHIWRATASNVIHNGTWCPECQKIGLARLQGRAGSLGGRCLAKKYSNREAKVLWECQLGHRWKASARSILCQKTWCPQCAVSAWKTEAEIRSILEAIFDPARFESSYPKFLGGLQLDGYCSRLSLAFEYQGEQHFDPDNYFHFGDRSSFQSQLERDDRKRQLCEEAGVRLVLVPCFANDKRLFVLTALLQWFSIAQITAPMLALPRSDADVDRPGFAANTSVEFVWDGFRAALLKFEPVWRILMLQLLDFLVRGLNLEEDILGRKVHELFVWLTRVQATQRFGRDQVLGLLLNLDAGSANANTVSLFRDGMRVSQPLPLPEALKGKTLFPAVTFRNVTLSFNFGPTPKTALPFKCHMLGQAAAKDTEVVAPRQPKDGKFEVIFPILLPDEGSFDWVDLFLQQHPDFTELSDRMILDWCEKSGISRNRGYRWRTSNDRPDMQMNVPELDNLSIRRDVEQSILETKLDACPADV</sequence>
<gene>
    <name evidence="1" type="ORF">SNAT2548_LOCUS14409</name>
</gene>
<accession>A0A812MY58</accession>
<organism evidence="1 2">
    <name type="scientific">Symbiodinium natans</name>
    <dbReference type="NCBI Taxonomy" id="878477"/>
    <lineage>
        <taxon>Eukaryota</taxon>
        <taxon>Sar</taxon>
        <taxon>Alveolata</taxon>
        <taxon>Dinophyceae</taxon>
        <taxon>Suessiales</taxon>
        <taxon>Symbiodiniaceae</taxon>
        <taxon>Symbiodinium</taxon>
    </lineage>
</organism>
<dbReference type="AlphaFoldDB" id="A0A812MY58"/>
<dbReference type="Gene3D" id="3.40.960.10">
    <property type="entry name" value="VSR Endonuclease"/>
    <property type="match status" value="1"/>
</dbReference>
<reference evidence="1" key="1">
    <citation type="submission" date="2021-02" db="EMBL/GenBank/DDBJ databases">
        <authorList>
            <person name="Dougan E. K."/>
            <person name="Rhodes N."/>
            <person name="Thang M."/>
            <person name="Chan C."/>
        </authorList>
    </citation>
    <scope>NUCLEOTIDE SEQUENCE</scope>
</reference>
<protein>
    <recommendedName>
        <fullName evidence="3">Zinc-ribbon domain-containing protein</fullName>
    </recommendedName>
</protein>
<comment type="caution">
    <text evidence="1">The sequence shown here is derived from an EMBL/GenBank/DDBJ whole genome shotgun (WGS) entry which is preliminary data.</text>
</comment>